<protein>
    <submittedName>
        <fullName evidence="2">Uncharacterized protein</fullName>
    </submittedName>
</protein>
<keyword evidence="3" id="KW-1185">Reference proteome</keyword>
<evidence type="ECO:0000313" key="2">
    <source>
        <dbReference type="EMBL" id="KAL3529577.1"/>
    </source>
</evidence>
<organism evidence="2 3">
    <name type="scientific">Cinchona calisaya</name>
    <dbReference type="NCBI Taxonomy" id="153742"/>
    <lineage>
        <taxon>Eukaryota</taxon>
        <taxon>Viridiplantae</taxon>
        <taxon>Streptophyta</taxon>
        <taxon>Embryophyta</taxon>
        <taxon>Tracheophyta</taxon>
        <taxon>Spermatophyta</taxon>
        <taxon>Magnoliopsida</taxon>
        <taxon>eudicotyledons</taxon>
        <taxon>Gunneridae</taxon>
        <taxon>Pentapetalae</taxon>
        <taxon>asterids</taxon>
        <taxon>lamiids</taxon>
        <taxon>Gentianales</taxon>
        <taxon>Rubiaceae</taxon>
        <taxon>Cinchonoideae</taxon>
        <taxon>Cinchoneae</taxon>
        <taxon>Cinchona</taxon>
    </lineage>
</organism>
<sequence length="72" mass="8196">MDVLPIQSMSSPQLTDLVPMPEIRQTKNSSLAKRSLSARVREHMRSAKISSKWLDDNIPHEAQLSPRKQSNK</sequence>
<dbReference type="AlphaFoldDB" id="A0ABD3AGH2"/>
<feature type="region of interest" description="Disordered" evidence="1">
    <location>
        <begin position="1"/>
        <end position="38"/>
    </location>
</feature>
<accession>A0ABD3AGH2</accession>
<gene>
    <name evidence="2" type="ORF">ACH5RR_008899</name>
</gene>
<evidence type="ECO:0000256" key="1">
    <source>
        <dbReference type="SAM" id="MobiDB-lite"/>
    </source>
</evidence>
<name>A0ABD3AGH2_9GENT</name>
<dbReference type="Proteomes" id="UP001630127">
    <property type="component" value="Unassembled WGS sequence"/>
</dbReference>
<proteinExistence type="predicted"/>
<reference evidence="2 3" key="1">
    <citation type="submission" date="2024-11" db="EMBL/GenBank/DDBJ databases">
        <title>A near-complete genome assembly of Cinchona calisaya.</title>
        <authorList>
            <person name="Lian D.C."/>
            <person name="Zhao X.W."/>
            <person name="Wei L."/>
        </authorList>
    </citation>
    <scope>NUCLEOTIDE SEQUENCE [LARGE SCALE GENOMIC DNA]</scope>
    <source>
        <tissue evidence="2">Nenye</tissue>
    </source>
</reference>
<comment type="caution">
    <text evidence="2">The sequence shown here is derived from an EMBL/GenBank/DDBJ whole genome shotgun (WGS) entry which is preliminary data.</text>
</comment>
<evidence type="ECO:0000313" key="3">
    <source>
        <dbReference type="Proteomes" id="UP001630127"/>
    </source>
</evidence>
<dbReference type="EMBL" id="JBJUIK010000004">
    <property type="protein sequence ID" value="KAL3529577.1"/>
    <property type="molecule type" value="Genomic_DNA"/>
</dbReference>
<feature type="region of interest" description="Disordered" evidence="1">
    <location>
        <begin position="51"/>
        <end position="72"/>
    </location>
</feature>